<organism evidence="1 2">
    <name type="scientific">Cryptosporidium xiaoi</name>
    <dbReference type="NCBI Taxonomy" id="659607"/>
    <lineage>
        <taxon>Eukaryota</taxon>
        <taxon>Sar</taxon>
        <taxon>Alveolata</taxon>
        <taxon>Apicomplexa</taxon>
        <taxon>Conoidasida</taxon>
        <taxon>Coccidia</taxon>
        <taxon>Eucoccidiorida</taxon>
        <taxon>Eimeriorina</taxon>
        <taxon>Cryptosporidiidae</taxon>
        <taxon>Cryptosporidium</taxon>
    </lineage>
</organism>
<name>A0AAV9Y3A3_9CRYT</name>
<sequence length="913" mass="105636">MDLYGLNYKNGDTRKRCLLILDNIKIIVKDDLERLSYDNEIISGMLEISLYPMENVEYSVLATDFICTNIALNNIIKICIINNSLNSSFDYNNYIELYYKSQSNIEYSLNTDSDSDSDSYSYSESDLETEFGFETKRVEYNEFECNVQNKNNYSEFNDDMNEPNNGTECYTNHNTGCNSNTRIKLGKHLVKKNKEYPISLLIKFITDYFDIDSCNYMNYMGMYNFCKIIYSLLLFNLDWTLINILFINENYILNNLILSVSHESVVNLLKIVIIVICEYNEINKLDTLSKKEKKLLNGNVVLFYNNNSNIMIDKSYINNNINILTKLLVYNLRICETEINELDCVINKNDNHFIFDSYYKNLIINKTSDFINEIINNTIDISNIVDYFKYNQICDNMDVSPLCLCNKLARWLISMRNKNKSYNKNKNLTLCFEFILNISSKEVVNELLDILLSSIKKFIVDGRFSTGFLYYSNSFKCSLSIINSILNYGSCSLVATNMNNTYYIADNNNKNDNVMVNNNDNVMVNNNNSNNITINSKYIKIIGSIKKLITVRHKNEIEFSEKLLLEFERNKILNWKLSNNVIIPIIKTYILDIVYELYDKNNTCTSYTGIGDSNKIKIVDERRACIVTILIEFFNYIGITLINNQLESVNRLLSELDNKSMFPIIFEIFDIIIFNDTSISNSNGNNNSNIIDNSESIIIEDTVYYLFKICINNINYNRIKDIKNNISLNARLLFIYQYLNSSFIYNLSKLDSSQVKSVIGDYDYFSTKSNKSYPDVKKIFNEHINRKLLDNRMLKRTENIHTKNTNKNYSGIIVSCTNNSHGCISTKNTNNVVSTSTNISRKNVNLTNVKNNSTNLGTGATIGVTSSANINNANTKKYNIPRIPNVLLNELYSIRKDIFESSNIAIIEKMFQK</sequence>
<gene>
    <name evidence="1" type="ORF">RS030_111905</name>
</gene>
<reference evidence="1 2" key="1">
    <citation type="submission" date="2023-10" db="EMBL/GenBank/DDBJ databases">
        <title>Comparative genomics analysis reveals potential genetic determinants of host preference in Cryptosporidium xiaoi.</title>
        <authorList>
            <person name="Xiao L."/>
            <person name="Li J."/>
        </authorList>
    </citation>
    <scope>NUCLEOTIDE SEQUENCE [LARGE SCALE GENOMIC DNA]</scope>
    <source>
        <strain evidence="1 2">52996</strain>
    </source>
</reference>
<accession>A0AAV9Y3A3</accession>
<evidence type="ECO:0000313" key="2">
    <source>
        <dbReference type="Proteomes" id="UP001311799"/>
    </source>
</evidence>
<dbReference type="Proteomes" id="UP001311799">
    <property type="component" value="Unassembled WGS sequence"/>
</dbReference>
<keyword evidence="2" id="KW-1185">Reference proteome</keyword>
<comment type="caution">
    <text evidence="1">The sequence shown here is derived from an EMBL/GenBank/DDBJ whole genome shotgun (WGS) entry which is preliminary data.</text>
</comment>
<evidence type="ECO:0000313" key="1">
    <source>
        <dbReference type="EMBL" id="KAK6591070.1"/>
    </source>
</evidence>
<protein>
    <submittedName>
        <fullName evidence="1">Uncharacterized protein</fullName>
    </submittedName>
</protein>
<dbReference type="AlphaFoldDB" id="A0AAV9Y3A3"/>
<dbReference type="EMBL" id="JAWDEY010000002">
    <property type="protein sequence ID" value="KAK6591070.1"/>
    <property type="molecule type" value="Genomic_DNA"/>
</dbReference>
<proteinExistence type="predicted"/>